<organism evidence="1 2">
    <name type="scientific">Legionella sainthelensi</name>
    <dbReference type="NCBI Taxonomy" id="28087"/>
    <lineage>
        <taxon>Bacteria</taxon>
        <taxon>Pseudomonadati</taxon>
        <taxon>Pseudomonadota</taxon>
        <taxon>Gammaproteobacteria</taxon>
        <taxon>Legionellales</taxon>
        <taxon>Legionellaceae</taxon>
        <taxon>Legionella</taxon>
    </lineage>
</organism>
<dbReference type="SUPFAM" id="SSF51182">
    <property type="entry name" value="RmlC-like cupins"/>
    <property type="match status" value="1"/>
</dbReference>
<accession>A0A0W0YG60</accession>
<protein>
    <submittedName>
        <fullName evidence="1">Cysteine dioxygenase type I</fullName>
    </submittedName>
</protein>
<dbReference type="PATRIC" id="fig|28087.4.peg.2243"/>
<reference evidence="1 2" key="1">
    <citation type="submission" date="2015-11" db="EMBL/GenBank/DDBJ databases">
        <title>Genomic analysis of 38 Legionella species identifies large and diverse effector repertoires.</title>
        <authorList>
            <person name="Burstein D."/>
            <person name="Amaro F."/>
            <person name="Zusman T."/>
            <person name="Lifshitz Z."/>
            <person name="Cohen O."/>
            <person name="Gilbert J.A."/>
            <person name="Pupko T."/>
            <person name="Shuman H.A."/>
            <person name="Segal G."/>
        </authorList>
    </citation>
    <scope>NUCLEOTIDE SEQUENCE [LARGE SCALE GENOMIC DNA]</scope>
    <source>
        <strain evidence="1 2">Mt.St.Helens-4</strain>
    </source>
</reference>
<comment type="caution">
    <text evidence="1">The sequence shown here is derived from an EMBL/GenBank/DDBJ whole genome shotgun (WGS) entry which is preliminary data.</text>
</comment>
<sequence length="217" mass="25049">MQDKVEFVREANRKKLVKVINELEVVDYDTVSKCLPRLLAEGSLKLDHSVYTPADPSTNLPKGVGRYLLYDHDSSNPFSIWVFAFAPRQKTTIHDHKYKGTVTVLEGPISEKFYHPTSEKSAQLVNRMDRYRFHTNSDDLKSTYVHQLKCRKGLDVGISVTLHIYNMEAYWVNFDGKKIDQRNLNIIYSKDNVGVNKNIPSYIKASPDLEESISYRM</sequence>
<dbReference type="AlphaFoldDB" id="A0A0W0YG60"/>
<keyword evidence="1" id="KW-0560">Oxidoreductase</keyword>
<gene>
    <name evidence="1" type="ORF">Lsai_2079</name>
</gene>
<proteinExistence type="predicted"/>
<dbReference type="GO" id="GO:0051213">
    <property type="term" value="F:dioxygenase activity"/>
    <property type="evidence" value="ECO:0007669"/>
    <property type="project" value="UniProtKB-KW"/>
</dbReference>
<keyword evidence="1" id="KW-0223">Dioxygenase</keyword>
<dbReference type="InterPro" id="IPR011051">
    <property type="entry name" value="RmlC_Cupin_sf"/>
</dbReference>
<evidence type="ECO:0000313" key="1">
    <source>
        <dbReference type="EMBL" id="KTD55949.1"/>
    </source>
</evidence>
<dbReference type="Gene3D" id="2.60.120.10">
    <property type="entry name" value="Jelly Rolls"/>
    <property type="match status" value="1"/>
</dbReference>
<dbReference type="Proteomes" id="UP000054621">
    <property type="component" value="Unassembled WGS sequence"/>
</dbReference>
<dbReference type="InterPro" id="IPR014710">
    <property type="entry name" value="RmlC-like_jellyroll"/>
</dbReference>
<dbReference type="eggNOG" id="ENOG5030NSF">
    <property type="taxonomic scope" value="Bacteria"/>
</dbReference>
<dbReference type="OrthoDB" id="7059163at2"/>
<name>A0A0W0YG60_9GAMM</name>
<dbReference type="RefSeq" id="WP_027271030.1">
    <property type="nucleotide sequence ID" value="NZ_CAAAJE010000012.1"/>
</dbReference>
<evidence type="ECO:0000313" key="2">
    <source>
        <dbReference type="Proteomes" id="UP000054621"/>
    </source>
</evidence>
<dbReference type="EMBL" id="LNYV01000034">
    <property type="protein sequence ID" value="KTD55949.1"/>
    <property type="molecule type" value="Genomic_DNA"/>
</dbReference>